<evidence type="ECO:0000256" key="2">
    <source>
        <dbReference type="ARBA" id="ARBA00023186"/>
    </source>
</evidence>
<reference evidence="4" key="1">
    <citation type="submission" date="2022-06" db="EMBL/GenBank/DDBJ databases">
        <title>Genomic Encyclopedia of Archaeal and Bacterial Type Strains, Phase II (KMG-II): from individual species to whole genera.</title>
        <authorList>
            <person name="Goeker M."/>
        </authorList>
    </citation>
    <scope>NUCLEOTIDE SEQUENCE</scope>
    <source>
        <strain evidence="4">DSM 26652</strain>
    </source>
</reference>
<dbReference type="AlphaFoldDB" id="A0A9X2FXF0"/>
<dbReference type="InterPro" id="IPR011032">
    <property type="entry name" value="GroES-like_sf"/>
</dbReference>
<evidence type="ECO:0000256" key="3">
    <source>
        <dbReference type="RuleBase" id="RU000535"/>
    </source>
</evidence>
<comment type="subunit">
    <text evidence="3">Heptamer of 7 subunits arranged in a ring.</text>
</comment>
<evidence type="ECO:0000313" key="4">
    <source>
        <dbReference type="EMBL" id="MCP2262904.1"/>
    </source>
</evidence>
<dbReference type="EMBL" id="JAMTCS010000001">
    <property type="protein sequence ID" value="MCP2262904.1"/>
    <property type="molecule type" value="Genomic_DNA"/>
</dbReference>
<dbReference type="GO" id="GO:0044183">
    <property type="term" value="F:protein folding chaperone"/>
    <property type="evidence" value="ECO:0007669"/>
    <property type="project" value="InterPro"/>
</dbReference>
<dbReference type="InterPro" id="IPR037124">
    <property type="entry name" value="Chaperonin_GroES_sf"/>
</dbReference>
<dbReference type="Proteomes" id="UP001139493">
    <property type="component" value="Unassembled WGS sequence"/>
</dbReference>
<proteinExistence type="inferred from homology"/>
<protein>
    <recommendedName>
        <fullName evidence="3">10 kDa chaperonin</fullName>
    </recommendedName>
</protein>
<dbReference type="CDD" id="cd00320">
    <property type="entry name" value="cpn10"/>
    <property type="match status" value="1"/>
</dbReference>
<sequence length="121" mass="12801">MSTSATPNAGAGTVTAPGNLPIRMLHDRLLVQPETDSAERQSTAGLVIPATAVGPKRLAWATVVAKGEHVRQVDVGDRVLFDPEDRAEVDLGGTDYVLLRERDVHGVAENDEADGATGLYL</sequence>
<name>A0A9X2FXF0_9MICO</name>
<keyword evidence="2 3" id="KW-0143">Chaperone</keyword>
<dbReference type="InterPro" id="IPR020818">
    <property type="entry name" value="Chaperonin_GroES"/>
</dbReference>
<gene>
    <name evidence="4" type="ORF">APR03_000227</name>
</gene>
<keyword evidence="5" id="KW-1185">Reference proteome</keyword>
<dbReference type="Gene3D" id="2.30.33.40">
    <property type="entry name" value="GroES chaperonin"/>
    <property type="match status" value="1"/>
</dbReference>
<dbReference type="SUPFAM" id="SSF50129">
    <property type="entry name" value="GroES-like"/>
    <property type="match status" value="1"/>
</dbReference>
<comment type="caution">
    <text evidence="4">The sequence shown here is derived from an EMBL/GenBank/DDBJ whole genome shotgun (WGS) entry which is preliminary data.</text>
</comment>
<organism evidence="4 5">
    <name type="scientific">Promicromonospora thailandica</name>
    <dbReference type="NCBI Taxonomy" id="765201"/>
    <lineage>
        <taxon>Bacteria</taxon>
        <taxon>Bacillati</taxon>
        <taxon>Actinomycetota</taxon>
        <taxon>Actinomycetes</taxon>
        <taxon>Micrococcales</taxon>
        <taxon>Promicromonosporaceae</taxon>
        <taxon>Promicromonospora</taxon>
    </lineage>
</organism>
<comment type="similarity">
    <text evidence="1 3">Belongs to the GroES chaperonin family.</text>
</comment>
<dbReference type="Pfam" id="PF00166">
    <property type="entry name" value="Cpn10"/>
    <property type="match status" value="1"/>
</dbReference>
<comment type="function">
    <text evidence="3">Together with the chaperonin GroEL, plays an essential role in assisting protein folding. The GroEL-GroES system forms a nano-cage that allows encapsulation of the non-native substrate proteins and provides a physical environment optimized to promote and accelerate protein folding. GroES binds to the apical surface of the GroEL ring, thereby capping the opening of the GroEL channel.</text>
</comment>
<dbReference type="GO" id="GO:0005524">
    <property type="term" value="F:ATP binding"/>
    <property type="evidence" value="ECO:0007669"/>
    <property type="project" value="InterPro"/>
</dbReference>
<dbReference type="PRINTS" id="PR00297">
    <property type="entry name" value="CHAPERONIN10"/>
</dbReference>
<evidence type="ECO:0000313" key="5">
    <source>
        <dbReference type="Proteomes" id="UP001139493"/>
    </source>
</evidence>
<evidence type="ECO:0000256" key="1">
    <source>
        <dbReference type="ARBA" id="ARBA00006975"/>
    </source>
</evidence>
<accession>A0A9X2FXF0</accession>
<dbReference type="SMART" id="SM00883">
    <property type="entry name" value="Cpn10"/>
    <property type="match status" value="1"/>
</dbReference>